<protein>
    <submittedName>
        <fullName evidence="1">Putative phytoene/squalene synthetase</fullName>
    </submittedName>
</protein>
<organism evidence="2 3">
    <name type="scientific">Lutzomyia longipalpis</name>
    <name type="common">Sand fly</name>
    <dbReference type="NCBI Taxonomy" id="7200"/>
    <lineage>
        <taxon>Eukaryota</taxon>
        <taxon>Metazoa</taxon>
        <taxon>Ecdysozoa</taxon>
        <taxon>Arthropoda</taxon>
        <taxon>Hexapoda</taxon>
        <taxon>Insecta</taxon>
        <taxon>Pterygota</taxon>
        <taxon>Neoptera</taxon>
        <taxon>Endopterygota</taxon>
        <taxon>Diptera</taxon>
        <taxon>Nematocera</taxon>
        <taxon>Psychodoidea</taxon>
        <taxon>Psychodidae</taxon>
        <taxon>Lutzomyia</taxon>
        <taxon>Lutzomyia</taxon>
    </lineage>
</organism>
<name>A0A1B0CWQ1_LUTLO</name>
<dbReference type="EnsemblMetazoa" id="LLOJ009435-RA">
    <property type="protein sequence ID" value="LLOJ009435-PA"/>
    <property type="gene ID" value="LLOJ009435"/>
</dbReference>
<evidence type="ECO:0000313" key="1">
    <source>
        <dbReference type="EMBL" id="MBC1175439.1"/>
    </source>
</evidence>
<dbReference type="AlphaFoldDB" id="A0A1B0CWQ1"/>
<dbReference type="Proteomes" id="UP000092461">
    <property type="component" value="Unassembled WGS sequence"/>
</dbReference>
<dbReference type="EMBL" id="GITU01006736">
    <property type="protein sequence ID" value="MBC1175439.1"/>
    <property type="molecule type" value="Transcribed_RNA"/>
</dbReference>
<dbReference type="SUPFAM" id="SSF48576">
    <property type="entry name" value="Terpenoid synthases"/>
    <property type="match status" value="1"/>
</dbReference>
<keyword evidence="3" id="KW-1185">Reference proteome</keyword>
<reference evidence="2" key="3">
    <citation type="submission" date="2020-05" db="UniProtKB">
        <authorList>
            <consortium name="EnsemblMetazoa"/>
        </authorList>
    </citation>
    <scope>IDENTIFICATION</scope>
    <source>
        <strain evidence="2">Jacobina</strain>
    </source>
</reference>
<reference evidence="1" key="2">
    <citation type="journal article" date="2020" name="BMC">
        <title>Leishmania infection induces a limited differential gene expression in the sand fly midgut.</title>
        <authorList>
            <person name="Coutinho-Abreu I.V."/>
            <person name="Serafim T.D."/>
            <person name="Meneses C."/>
            <person name="Kamhawi S."/>
            <person name="Oliveira F."/>
            <person name="Valenzuela J.G."/>
        </authorList>
    </citation>
    <scope>NUCLEOTIDE SEQUENCE</scope>
    <source>
        <strain evidence="1">Jacobina</strain>
        <tissue evidence="1">Midgut</tissue>
    </source>
</reference>
<dbReference type="InterPro" id="IPR002060">
    <property type="entry name" value="Squ/phyt_synthse"/>
</dbReference>
<dbReference type="InterPro" id="IPR008949">
    <property type="entry name" value="Isoprenoid_synthase_dom_sf"/>
</dbReference>
<dbReference type="VEuPathDB" id="VectorBase:LLONM1_009629"/>
<reference evidence="3" key="1">
    <citation type="submission" date="2012-05" db="EMBL/GenBank/DDBJ databases">
        <title>Whole Genome Assembly of Lutzomyia longipalpis.</title>
        <authorList>
            <person name="Richards S."/>
            <person name="Qu C."/>
            <person name="Dillon R."/>
            <person name="Worley K."/>
            <person name="Scherer S."/>
            <person name="Batterton M."/>
            <person name="Taylor A."/>
            <person name="Hawes A."/>
            <person name="Hernandez B."/>
            <person name="Kovar C."/>
            <person name="Mandapat C."/>
            <person name="Pham C."/>
            <person name="Qu C."/>
            <person name="Jing C."/>
            <person name="Bess C."/>
            <person name="Bandaranaike D."/>
            <person name="Ngo D."/>
            <person name="Ongeri F."/>
            <person name="Arias F."/>
            <person name="Lara F."/>
            <person name="Weissenberger G."/>
            <person name="Kamau G."/>
            <person name="Han H."/>
            <person name="Shen H."/>
            <person name="Dinh H."/>
            <person name="Khalil I."/>
            <person name="Jones J."/>
            <person name="Shafer J."/>
            <person name="Jayaseelan J."/>
            <person name="Quiroz J."/>
            <person name="Blankenburg K."/>
            <person name="Nguyen L."/>
            <person name="Jackson L."/>
            <person name="Francisco L."/>
            <person name="Tang L.-Y."/>
            <person name="Pu L.-L."/>
            <person name="Perales L."/>
            <person name="Lorensuhewa L."/>
            <person name="Munidasa M."/>
            <person name="Coyle M."/>
            <person name="Taylor M."/>
            <person name="Puazo M."/>
            <person name="Firestine M."/>
            <person name="Scheel M."/>
            <person name="Javaid M."/>
            <person name="Wang M."/>
            <person name="Li M."/>
            <person name="Tabassum N."/>
            <person name="Saada N."/>
            <person name="Osuji N."/>
            <person name="Aqrawi P."/>
            <person name="Fu Q."/>
            <person name="Thornton R."/>
            <person name="Raj R."/>
            <person name="Goodspeed R."/>
            <person name="Mata R."/>
            <person name="Najjar R."/>
            <person name="Gubbala S."/>
            <person name="Lee S."/>
            <person name="Denson S."/>
            <person name="Patil S."/>
            <person name="Macmil S."/>
            <person name="Qi S."/>
            <person name="Matskevitch T."/>
            <person name="Palculict T."/>
            <person name="Mathew T."/>
            <person name="Vee V."/>
            <person name="Velamala V."/>
            <person name="Korchina V."/>
            <person name="Cai W."/>
            <person name="Liu W."/>
            <person name="Dai W."/>
            <person name="Zou X."/>
            <person name="Zhu Y."/>
            <person name="Zhang Y."/>
            <person name="Wu Y.-Q."/>
            <person name="Xin Y."/>
            <person name="Nazarath L."/>
            <person name="Kovar C."/>
            <person name="Han Y."/>
            <person name="Muzny D."/>
            <person name="Gibbs R."/>
        </authorList>
    </citation>
    <scope>NUCLEOTIDE SEQUENCE [LARGE SCALE GENOMIC DNA]</scope>
    <source>
        <strain evidence="3">Jacobina</strain>
    </source>
</reference>
<accession>A0A1B0CWQ1</accession>
<evidence type="ECO:0000313" key="3">
    <source>
        <dbReference type="Proteomes" id="UP000092461"/>
    </source>
</evidence>
<dbReference type="VEuPathDB" id="VectorBase:LLOJ009435"/>
<dbReference type="EMBL" id="AJWK01032753">
    <property type="status" value="NOT_ANNOTATED_CDS"/>
    <property type="molecule type" value="Genomic_DNA"/>
</dbReference>
<proteinExistence type="predicted"/>
<evidence type="ECO:0000313" key="2">
    <source>
        <dbReference type="EnsemblMetazoa" id="LLOJ009435-PA"/>
    </source>
</evidence>
<dbReference type="Gene3D" id="1.10.600.10">
    <property type="entry name" value="Farnesyl Diphosphate Synthase"/>
    <property type="match status" value="1"/>
</dbReference>
<dbReference type="Pfam" id="PF00494">
    <property type="entry name" value="SQS_PSY"/>
    <property type="match status" value="1"/>
</dbReference>
<sequence length="310" mass="35883">MIFCMQRSKNLLNRLPLYTSTCKLSSVNGNIPNYCLNSVKNYDYENFLALLLLENSLRRKAFSIRAFNVEIARVNSQVSEAKIGEMRLKFWEDAVDKVFSAKDVPIPEHPVVQELKNTSRECSLSKMYFHRLIKSRKRLGNVSFLTVKELEDYAEQTNSSVYYLMLEAAGVKNIHADHAASHLGKAQGITNIIRSLPHQRRNAIIPIPQEILLRHGVSQERVFRDRADDKGVENCVFDIATVAHQHLAKARSLRDKIPRNCLPIFLPGATLDRYLERLRRAHFHPTTEHLQKRDSILPLVLYWNKFRSRF</sequence>